<name>A0A1D1V1X4_RAMVA</name>
<sequence>MDDDGHMEFPSEKSSIVLVVMSGLPGAGKSTFANTLQAAFKVKYPDTVVFLVEYDALVKQIIPSEWKRQRLEVLDAVSHLVLTIRSGSSGREAESDKESLGEHILRFNAQALRSASRSSKIVVILDDNMYYRSMRYQVFQRAIQLRAGYCQIHIAVALGTAVRQNLLRTCPVPEEVIARMAAAFEEPNPTRYIFEQYSLVLDTVTSTSVDKAMVLVFRAMEDPPRNVDNDEAAWVAEERSKAQELNRTNLLHRADSILRLLVQTLCSLAKSQEDVNDDLRRVSSRAVGCRKKILQQLRDMANPDCEFEVIFDLQGFLTKEFDACYENDNSQ</sequence>
<dbReference type="GO" id="GO:0000049">
    <property type="term" value="F:tRNA binding"/>
    <property type="evidence" value="ECO:0007669"/>
    <property type="project" value="TreeGrafter"/>
</dbReference>
<keyword evidence="2" id="KW-0067">ATP-binding</keyword>
<dbReference type="InterPro" id="IPR013641">
    <property type="entry name" value="KTI12/PSTK"/>
</dbReference>
<reference evidence="3 4" key="1">
    <citation type="journal article" date="2016" name="Nat. Commun.">
        <title>Extremotolerant tardigrade genome and improved radiotolerance of human cultured cells by tardigrade-unique protein.</title>
        <authorList>
            <person name="Hashimoto T."/>
            <person name="Horikawa D.D."/>
            <person name="Saito Y."/>
            <person name="Kuwahara H."/>
            <person name="Kozuka-Hata H."/>
            <person name="Shin-I T."/>
            <person name="Minakuchi Y."/>
            <person name="Ohishi K."/>
            <person name="Motoyama A."/>
            <person name="Aizu T."/>
            <person name="Enomoto A."/>
            <person name="Kondo K."/>
            <person name="Tanaka S."/>
            <person name="Hara Y."/>
            <person name="Koshikawa S."/>
            <person name="Sagara H."/>
            <person name="Miura T."/>
            <person name="Yokobori S."/>
            <person name="Miyagawa K."/>
            <person name="Suzuki Y."/>
            <person name="Kubo T."/>
            <person name="Oyama M."/>
            <person name="Kohara Y."/>
            <person name="Fujiyama A."/>
            <person name="Arakawa K."/>
            <person name="Katayama T."/>
            <person name="Toyoda A."/>
            <person name="Kunieda T."/>
        </authorList>
    </citation>
    <scope>NUCLEOTIDE SEQUENCE [LARGE SCALE GENOMIC DNA]</scope>
    <source>
        <strain evidence="3 4">YOKOZUNA-1</strain>
    </source>
</reference>
<dbReference type="InterPro" id="IPR027417">
    <property type="entry name" value="P-loop_NTPase"/>
</dbReference>
<keyword evidence="1" id="KW-0547">Nucleotide-binding</keyword>
<dbReference type="GO" id="GO:0016301">
    <property type="term" value="F:kinase activity"/>
    <property type="evidence" value="ECO:0007669"/>
    <property type="project" value="TreeGrafter"/>
</dbReference>
<evidence type="ECO:0000313" key="3">
    <source>
        <dbReference type="EMBL" id="GAU93577.1"/>
    </source>
</evidence>
<organism evidence="3 4">
    <name type="scientific">Ramazzottius varieornatus</name>
    <name type="common">Water bear</name>
    <name type="synonym">Tardigrade</name>
    <dbReference type="NCBI Taxonomy" id="947166"/>
    <lineage>
        <taxon>Eukaryota</taxon>
        <taxon>Metazoa</taxon>
        <taxon>Ecdysozoa</taxon>
        <taxon>Tardigrada</taxon>
        <taxon>Eutardigrada</taxon>
        <taxon>Parachela</taxon>
        <taxon>Hypsibioidea</taxon>
        <taxon>Ramazzottiidae</taxon>
        <taxon>Ramazzottius</taxon>
    </lineage>
</organism>
<evidence type="ECO:0000313" key="4">
    <source>
        <dbReference type="Proteomes" id="UP000186922"/>
    </source>
</evidence>
<dbReference type="AlphaFoldDB" id="A0A1D1V1X4"/>
<proteinExistence type="predicted"/>
<comment type="caution">
    <text evidence="3">The sequence shown here is derived from an EMBL/GenBank/DDBJ whole genome shotgun (WGS) entry which is preliminary data.</text>
</comment>
<evidence type="ECO:0000256" key="1">
    <source>
        <dbReference type="ARBA" id="ARBA00022741"/>
    </source>
</evidence>
<dbReference type="PANTHER" id="PTHR20873:SF0">
    <property type="entry name" value="L-SERYL-TRNA(SEC) KINASE"/>
    <property type="match status" value="1"/>
</dbReference>
<dbReference type="SUPFAM" id="SSF52540">
    <property type="entry name" value="P-loop containing nucleoside triphosphate hydrolases"/>
    <property type="match status" value="1"/>
</dbReference>
<dbReference type="GO" id="GO:0005524">
    <property type="term" value="F:ATP binding"/>
    <property type="evidence" value="ECO:0007669"/>
    <property type="project" value="UniProtKB-KW"/>
</dbReference>
<dbReference type="EMBL" id="BDGG01000002">
    <property type="protein sequence ID" value="GAU93577.1"/>
    <property type="molecule type" value="Genomic_DNA"/>
</dbReference>
<dbReference type="Proteomes" id="UP000186922">
    <property type="component" value="Unassembled WGS sequence"/>
</dbReference>
<gene>
    <name evidence="3" type="primary">RvY_05500-1</name>
    <name evidence="3" type="synonym">RvY_05500.1</name>
    <name evidence="3" type="ORF">RvY_05500</name>
</gene>
<dbReference type="PANTHER" id="PTHR20873">
    <property type="entry name" value="L-SERYL-TRNA(SEC) KINASE"/>
    <property type="match status" value="1"/>
</dbReference>
<evidence type="ECO:0008006" key="5">
    <source>
        <dbReference type="Google" id="ProtNLM"/>
    </source>
</evidence>
<dbReference type="InterPro" id="IPR052648">
    <property type="entry name" value="Ser-tRNA(Sec)_kinase"/>
</dbReference>
<evidence type="ECO:0000256" key="2">
    <source>
        <dbReference type="ARBA" id="ARBA00022840"/>
    </source>
</evidence>
<accession>A0A1D1V1X4</accession>
<dbReference type="Gene3D" id="3.40.50.300">
    <property type="entry name" value="P-loop containing nucleotide triphosphate hydrolases"/>
    <property type="match status" value="1"/>
</dbReference>
<dbReference type="Pfam" id="PF08433">
    <property type="entry name" value="KTI12"/>
    <property type="match status" value="1"/>
</dbReference>
<protein>
    <recommendedName>
        <fullName evidence="5">AAA+ ATPase domain-containing protein</fullName>
    </recommendedName>
</protein>
<keyword evidence="4" id="KW-1185">Reference proteome</keyword>
<dbReference type="OrthoDB" id="9972657at2759"/>
<dbReference type="STRING" id="947166.A0A1D1V1X4"/>
<dbReference type="CDD" id="cd02019">
    <property type="entry name" value="NK"/>
    <property type="match status" value="1"/>
</dbReference>